<keyword evidence="1" id="KW-0732">Signal</keyword>
<evidence type="ECO:0000313" key="3">
    <source>
        <dbReference type="WBParaSite" id="PTRK_0000501000.1"/>
    </source>
</evidence>
<accession>A0A0N4ZBV3</accession>
<dbReference type="WBParaSite" id="PTRK_0000501000.1">
    <property type="protein sequence ID" value="PTRK_0000501000.1"/>
    <property type="gene ID" value="PTRK_0000501000"/>
</dbReference>
<sequence length="116" mass="13940">MKIFYFSVLVMCIVSMNFVKCNNFFDDYFSQPSNEEYTGNKIRKSLPYFNYEESPVHPFIRFKKNNINDKEHEFVITYNGEPSAFEKRFYSRHQMALRHPISYGDRKYASSSNKDQ</sequence>
<feature type="signal peptide" evidence="1">
    <location>
        <begin position="1"/>
        <end position="21"/>
    </location>
</feature>
<dbReference type="AlphaFoldDB" id="A0A0N4ZBV3"/>
<dbReference type="Proteomes" id="UP000038045">
    <property type="component" value="Unplaced"/>
</dbReference>
<evidence type="ECO:0000256" key="1">
    <source>
        <dbReference type="SAM" id="SignalP"/>
    </source>
</evidence>
<feature type="chain" id="PRO_5005891611" evidence="1">
    <location>
        <begin position="22"/>
        <end position="116"/>
    </location>
</feature>
<organism evidence="2 3">
    <name type="scientific">Parastrongyloides trichosuri</name>
    <name type="common">Possum-specific nematode worm</name>
    <dbReference type="NCBI Taxonomy" id="131310"/>
    <lineage>
        <taxon>Eukaryota</taxon>
        <taxon>Metazoa</taxon>
        <taxon>Ecdysozoa</taxon>
        <taxon>Nematoda</taxon>
        <taxon>Chromadorea</taxon>
        <taxon>Rhabditida</taxon>
        <taxon>Tylenchina</taxon>
        <taxon>Panagrolaimomorpha</taxon>
        <taxon>Strongyloidoidea</taxon>
        <taxon>Strongyloididae</taxon>
        <taxon>Parastrongyloides</taxon>
    </lineage>
</organism>
<proteinExistence type="predicted"/>
<reference evidence="3" key="1">
    <citation type="submission" date="2017-02" db="UniProtKB">
        <authorList>
            <consortium name="WormBaseParasite"/>
        </authorList>
    </citation>
    <scope>IDENTIFICATION</scope>
</reference>
<keyword evidence="2" id="KW-1185">Reference proteome</keyword>
<evidence type="ECO:0000313" key="2">
    <source>
        <dbReference type="Proteomes" id="UP000038045"/>
    </source>
</evidence>
<protein>
    <submittedName>
        <fullName evidence="3">Uncharacterized protein</fullName>
    </submittedName>
</protein>
<name>A0A0N4ZBV3_PARTI</name>